<dbReference type="EMBL" id="KN833737">
    <property type="protein sequence ID" value="KIK22646.1"/>
    <property type="molecule type" value="Genomic_DNA"/>
</dbReference>
<protein>
    <submittedName>
        <fullName evidence="2">Uncharacterized protein</fullName>
    </submittedName>
</protein>
<dbReference type="OrthoDB" id="2678560at2759"/>
<dbReference type="Proteomes" id="UP000054018">
    <property type="component" value="Unassembled WGS sequence"/>
</dbReference>
<evidence type="ECO:0000256" key="1">
    <source>
        <dbReference type="SAM" id="MobiDB-lite"/>
    </source>
</evidence>
<reference evidence="3" key="2">
    <citation type="submission" date="2015-01" db="EMBL/GenBank/DDBJ databases">
        <title>Evolutionary Origins and Diversification of the Mycorrhizal Mutualists.</title>
        <authorList>
            <consortium name="DOE Joint Genome Institute"/>
            <consortium name="Mycorrhizal Genomics Consortium"/>
            <person name="Kohler A."/>
            <person name="Kuo A."/>
            <person name="Nagy L.G."/>
            <person name="Floudas D."/>
            <person name="Copeland A."/>
            <person name="Barry K.W."/>
            <person name="Cichocki N."/>
            <person name="Veneault-Fourrey C."/>
            <person name="LaButti K."/>
            <person name="Lindquist E.A."/>
            <person name="Lipzen A."/>
            <person name="Lundell T."/>
            <person name="Morin E."/>
            <person name="Murat C."/>
            <person name="Riley R."/>
            <person name="Ohm R."/>
            <person name="Sun H."/>
            <person name="Tunlid A."/>
            <person name="Henrissat B."/>
            <person name="Grigoriev I.V."/>
            <person name="Hibbett D.S."/>
            <person name="Martin F."/>
        </authorList>
    </citation>
    <scope>NUCLEOTIDE SEQUENCE [LARGE SCALE GENOMIC DNA]</scope>
    <source>
        <strain evidence="3">441</strain>
    </source>
</reference>
<dbReference type="AlphaFoldDB" id="A0A0C9Z0Q9"/>
<evidence type="ECO:0000313" key="2">
    <source>
        <dbReference type="EMBL" id="KIK22646.1"/>
    </source>
</evidence>
<evidence type="ECO:0000313" key="3">
    <source>
        <dbReference type="Proteomes" id="UP000054018"/>
    </source>
</evidence>
<gene>
    <name evidence="2" type="ORF">PISMIDRAFT_23644</name>
</gene>
<reference evidence="2 3" key="1">
    <citation type="submission" date="2014-04" db="EMBL/GenBank/DDBJ databases">
        <authorList>
            <consortium name="DOE Joint Genome Institute"/>
            <person name="Kuo A."/>
            <person name="Kohler A."/>
            <person name="Costa M.D."/>
            <person name="Nagy L.G."/>
            <person name="Floudas D."/>
            <person name="Copeland A."/>
            <person name="Barry K.W."/>
            <person name="Cichocki N."/>
            <person name="Veneault-Fourrey C."/>
            <person name="LaButti K."/>
            <person name="Lindquist E.A."/>
            <person name="Lipzen A."/>
            <person name="Lundell T."/>
            <person name="Morin E."/>
            <person name="Murat C."/>
            <person name="Sun H."/>
            <person name="Tunlid A."/>
            <person name="Henrissat B."/>
            <person name="Grigoriev I.V."/>
            <person name="Hibbett D.S."/>
            <person name="Martin F."/>
            <person name="Nordberg H.P."/>
            <person name="Cantor M.N."/>
            <person name="Hua S.X."/>
        </authorList>
    </citation>
    <scope>NUCLEOTIDE SEQUENCE [LARGE SCALE GENOMIC DNA]</scope>
    <source>
        <strain evidence="2 3">441</strain>
    </source>
</reference>
<dbReference type="HOGENOM" id="CLU_1687379_0_0_1"/>
<accession>A0A0C9Z0Q9</accession>
<feature type="compositionally biased region" description="Polar residues" evidence="1">
    <location>
        <begin position="27"/>
        <end position="48"/>
    </location>
</feature>
<sequence length="156" mass="18146">MQPYHLRPVVFPPAFEKEEEEPEQQPGQVTSSVKRNQPTTPSKLSGAVPTSTAMSYQIVNINEMAKVIPLFCRDYLGREEPADWFTEFQLSLLASWTERMKLDQFGMQLAVGSYADEWFMDLPSEDKADMAMLKAAFLKWWPPTRRLKWTKMQQHE</sequence>
<keyword evidence="3" id="KW-1185">Reference proteome</keyword>
<proteinExistence type="predicted"/>
<organism evidence="2 3">
    <name type="scientific">Pisolithus microcarpus 441</name>
    <dbReference type="NCBI Taxonomy" id="765257"/>
    <lineage>
        <taxon>Eukaryota</taxon>
        <taxon>Fungi</taxon>
        <taxon>Dikarya</taxon>
        <taxon>Basidiomycota</taxon>
        <taxon>Agaricomycotina</taxon>
        <taxon>Agaricomycetes</taxon>
        <taxon>Agaricomycetidae</taxon>
        <taxon>Boletales</taxon>
        <taxon>Sclerodermatineae</taxon>
        <taxon>Pisolithaceae</taxon>
        <taxon>Pisolithus</taxon>
    </lineage>
</organism>
<feature type="region of interest" description="Disordered" evidence="1">
    <location>
        <begin position="1"/>
        <end position="48"/>
    </location>
</feature>
<name>A0A0C9Z0Q9_9AGAM</name>